<comment type="caution">
    <text evidence="2">The sequence shown here is derived from an EMBL/GenBank/DDBJ whole genome shotgun (WGS) entry which is preliminary data.</text>
</comment>
<protein>
    <recommendedName>
        <fullName evidence="1">Heterokaryon incompatibility domain-containing protein</fullName>
    </recommendedName>
</protein>
<proteinExistence type="predicted"/>
<dbReference type="Pfam" id="PF06985">
    <property type="entry name" value="HET"/>
    <property type="match status" value="1"/>
</dbReference>
<sequence length="664" mass="75572">MRYQTLDQNEIRLITLLPTDQPDEVVRCRIEHFILDDLYHTDNYKKCLAAGAVEPDIRPRWIEWSRQQRNQFPEDDWVDIGPMVDDATKHLPEPRYKWGGYLALSYTWGGTAVMREIIANDRPVQVTDNLEKGLRVLRDKQYIRDGWKLWIDALCINQQDIIERASQVKQMRKIYSAAWTPIIWLGPAADDSEAAIELIKTISTIDSTRGAVARLTASLKQNPKAFGEGRWRALHQFIVRRYWRRAWILQEASLGRSDMPLLCGEQTISWLDVHRTFWLLNMSDEIINVYIANEVEEAGLVFNIEIWNSMANRESVRVMSLSRNVIATDPRDKIYGLLALMENELTRRIVPDYSAPVSDIYIDFAKLTIEATNSLELLRHTSSYGTQTLPSWVPDWTTEHMLSSLTLSNTLHATSGTSRASLSYLSGGRIAVTGFKVDAFDGLGCLWREVPSGRGWPADTIVQSIQSRNPYRNDVGVREAIWRTMVADRDIYVEPLKEDYASLLATPVIFEAGSSLSESDPLKDIATSNILDWGAKFLQGNADFRVCGKRLVEYLPKSLDSVRGQIDPVVLRDALVARDRINVRRRMVTTGRGFIGMALEGVRTDDVIVVLLGCSMPMVLRPVENSLQTEYKVVGECYIHGIMGGEAMKWIEDGQCTMQEFRIC</sequence>
<dbReference type="Proteomes" id="UP001316803">
    <property type="component" value="Unassembled WGS sequence"/>
</dbReference>
<dbReference type="PANTHER" id="PTHR24148">
    <property type="entry name" value="ANKYRIN REPEAT DOMAIN-CONTAINING PROTEIN 39 HOMOLOG-RELATED"/>
    <property type="match status" value="1"/>
</dbReference>
<gene>
    <name evidence="2" type="ORF">OHC33_003537</name>
</gene>
<name>A0AAN8IAQ9_9EURO</name>
<dbReference type="InterPro" id="IPR010730">
    <property type="entry name" value="HET"/>
</dbReference>
<evidence type="ECO:0000313" key="3">
    <source>
        <dbReference type="Proteomes" id="UP001316803"/>
    </source>
</evidence>
<reference evidence="2 3" key="1">
    <citation type="submission" date="2022-12" db="EMBL/GenBank/DDBJ databases">
        <title>Genomic features and morphological characterization of a novel Knufia sp. strain isolated from spacecraft assembly facility.</title>
        <authorList>
            <person name="Teixeira M."/>
            <person name="Chander A.M."/>
            <person name="Stajich J.E."/>
            <person name="Venkateswaran K."/>
        </authorList>
    </citation>
    <scope>NUCLEOTIDE SEQUENCE [LARGE SCALE GENOMIC DNA]</scope>
    <source>
        <strain evidence="2 3">FJI-L2-BK-P2</strain>
    </source>
</reference>
<dbReference type="Pfam" id="PF26639">
    <property type="entry name" value="Het-6_barrel"/>
    <property type="match status" value="1"/>
</dbReference>
<feature type="domain" description="Heterokaryon incompatibility" evidence="1">
    <location>
        <begin position="101"/>
        <end position="251"/>
    </location>
</feature>
<dbReference type="EMBL" id="JAKLMC020000006">
    <property type="protein sequence ID" value="KAK5955895.1"/>
    <property type="molecule type" value="Genomic_DNA"/>
</dbReference>
<accession>A0AAN8IAQ9</accession>
<organism evidence="2 3">
    <name type="scientific">Knufia fluminis</name>
    <dbReference type="NCBI Taxonomy" id="191047"/>
    <lineage>
        <taxon>Eukaryota</taxon>
        <taxon>Fungi</taxon>
        <taxon>Dikarya</taxon>
        <taxon>Ascomycota</taxon>
        <taxon>Pezizomycotina</taxon>
        <taxon>Eurotiomycetes</taxon>
        <taxon>Chaetothyriomycetidae</taxon>
        <taxon>Chaetothyriales</taxon>
        <taxon>Trichomeriaceae</taxon>
        <taxon>Knufia</taxon>
    </lineage>
</organism>
<dbReference type="AlphaFoldDB" id="A0AAN8IAQ9"/>
<dbReference type="InterPro" id="IPR052895">
    <property type="entry name" value="HetReg/Transcr_Mod"/>
</dbReference>
<dbReference type="PANTHER" id="PTHR24148:SF73">
    <property type="entry name" value="HET DOMAIN PROTEIN (AFU_ORTHOLOGUE AFUA_8G01020)"/>
    <property type="match status" value="1"/>
</dbReference>
<evidence type="ECO:0000313" key="2">
    <source>
        <dbReference type="EMBL" id="KAK5955895.1"/>
    </source>
</evidence>
<keyword evidence="3" id="KW-1185">Reference proteome</keyword>
<evidence type="ECO:0000259" key="1">
    <source>
        <dbReference type="Pfam" id="PF06985"/>
    </source>
</evidence>